<dbReference type="PROSITE" id="PS51257">
    <property type="entry name" value="PROKAR_LIPOPROTEIN"/>
    <property type="match status" value="1"/>
</dbReference>
<dbReference type="InterPro" id="IPR050490">
    <property type="entry name" value="Bact_solute-bd_prot1"/>
</dbReference>
<dbReference type="Pfam" id="PF01547">
    <property type="entry name" value="SBP_bac_1"/>
    <property type="match status" value="1"/>
</dbReference>
<dbReference type="RefSeq" id="WP_377769994.1">
    <property type="nucleotide sequence ID" value="NZ_JBHUHO010000011.1"/>
</dbReference>
<evidence type="ECO:0000313" key="4">
    <source>
        <dbReference type="Proteomes" id="UP001597362"/>
    </source>
</evidence>
<proteinExistence type="predicted"/>
<organism evidence="3 4">
    <name type="scientific">Paenibacillus yanchengensis</name>
    <dbReference type="NCBI Taxonomy" id="2035833"/>
    <lineage>
        <taxon>Bacteria</taxon>
        <taxon>Bacillati</taxon>
        <taxon>Bacillota</taxon>
        <taxon>Bacilli</taxon>
        <taxon>Bacillales</taxon>
        <taxon>Paenibacillaceae</taxon>
        <taxon>Paenibacillus</taxon>
    </lineage>
</organism>
<evidence type="ECO:0000256" key="2">
    <source>
        <dbReference type="SAM" id="SignalP"/>
    </source>
</evidence>
<dbReference type="Gene3D" id="3.40.190.10">
    <property type="entry name" value="Periplasmic binding protein-like II"/>
    <property type="match status" value="1"/>
</dbReference>
<evidence type="ECO:0000256" key="1">
    <source>
        <dbReference type="SAM" id="MobiDB-lite"/>
    </source>
</evidence>
<dbReference type="InterPro" id="IPR006059">
    <property type="entry name" value="SBP"/>
</dbReference>
<feature type="signal peptide" evidence="2">
    <location>
        <begin position="1"/>
        <end position="20"/>
    </location>
</feature>
<reference evidence="4" key="1">
    <citation type="journal article" date="2019" name="Int. J. Syst. Evol. Microbiol.">
        <title>The Global Catalogue of Microorganisms (GCM) 10K type strain sequencing project: providing services to taxonomists for standard genome sequencing and annotation.</title>
        <authorList>
            <consortium name="The Broad Institute Genomics Platform"/>
            <consortium name="The Broad Institute Genome Sequencing Center for Infectious Disease"/>
            <person name="Wu L."/>
            <person name="Ma J."/>
        </authorList>
    </citation>
    <scope>NUCLEOTIDE SEQUENCE [LARGE SCALE GENOMIC DNA]</scope>
    <source>
        <strain evidence="4">GH52</strain>
    </source>
</reference>
<keyword evidence="2" id="KW-0732">Signal</keyword>
<dbReference type="PANTHER" id="PTHR43649">
    <property type="entry name" value="ARABINOSE-BINDING PROTEIN-RELATED"/>
    <property type="match status" value="1"/>
</dbReference>
<feature type="region of interest" description="Disordered" evidence="1">
    <location>
        <begin position="23"/>
        <end position="64"/>
    </location>
</feature>
<dbReference type="PANTHER" id="PTHR43649:SF17">
    <property type="entry name" value="ABC TRANSPORTER SOLUTE BINDING PROTEIN-SUGAR TRANSPORT"/>
    <property type="match status" value="1"/>
</dbReference>
<feature type="compositionally biased region" description="Polar residues" evidence="1">
    <location>
        <begin position="32"/>
        <end position="55"/>
    </location>
</feature>
<dbReference type="EMBL" id="JBHUHO010000011">
    <property type="protein sequence ID" value="MFD2114965.1"/>
    <property type="molecule type" value="Genomic_DNA"/>
</dbReference>
<dbReference type="SUPFAM" id="SSF53850">
    <property type="entry name" value="Periplasmic binding protein-like II"/>
    <property type="match status" value="1"/>
</dbReference>
<name>A0ABW4YGU5_9BACL</name>
<comment type="caution">
    <text evidence="3">The sequence shown here is derived from an EMBL/GenBank/DDBJ whole genome shotgun (WGS) entry which is preliminary data.</text>
</comment>
<feature type="chain" id="PRO_5046558674" evidence="2">
    <location>
        <begin position="21"/>
        <end position="455"/>
    </location>
</feature>
<keyword evidence="4" id="KW-1185">Reference proteome</keyword>
<accession>A0ABW4YGU5</accession>
<dbReference type="Proteomes" id="UP001597362">
    <property type="component" value="Unassembled WGS sequence"/>
</dbReference>
<gene>
    <name evidence="3" type="ORF">ACFSJH_04345</name>
</gene>
<sequence length="455" mass="51443">MTRKMLVTVLSVVLIMTALAACSGGKDEPSTEGETPTNNGEATTQPSDETGNGEATSEIPEPEGDLTWFGLMGQDQFEDRVGQYLKEKFPKLNITYINQTDEQRLEQIITSGMEIDMYFSTAGELYEDYIPANLATDLTTLIEKHGIDLDTFDSAYLDQVKVDDKLHLLPISDSKFVMYYNKDIFDRFGVDYPTDGMTWDQALELSKKLTRNEGGQQYVGLWLSPKHYLRVAQNSANFVDPETNKATVNNDDWKFIFEKIFYNFSRDPGVQQKATERWLAHGDFIKDFTMGMYVYTTVWMNDAENSLPFNWDVVSVPTFEEYAGLSTQPLANFVGVSATSKKQDTAMQVVKYLVSEEYQTIISKKGMVTPLKTQSVRDAAFEDYEFADSKNVDAVYYGTPAPGRKITRYDELVIEEAFALDAIVEIVRGKLDVNTALRQAEEKANKLIQEQMASE</sequence>
<evidence type="ECO:0000313" key="3">
    <source>
        <dbReference type="EMBL" id="MFD2114965.1"/>
    </source>
</evidence>
<protein>
    <submittedName>
        <fullName evidence="3">ABC transporter substrate-binding protein</fullName>
    </submittedName>
</protein>